<dbReference type="OrthoDB" id="1887545at2"/>
<feature type="domain" description="HAMP" evidence="6">
    <location>
        <begin position="213"/>
        <end position="265"/>
    </location>
</feature>
<protein>
    <submittedName>
        <fullName evidence="7">Methyl-accepting chemotaxis protein</fullName>
    </submittedName>
</protein>
<feature type="domain" description="Methyl-accepting transducer" evidence="5">
    <location>
        <begin position="284"/>
        <end position="542"/>
    </location>
</feature>
<feature type="transmembrane region" description="Helical" evidence="4">
    <location>
        <begin position="191"/>
        <end position="215"/>
    </location>
</feature>
<reference evidence="7 8" key="1">
    <citation type="submission" date="2013-02" db="EMBL/GenBank/DDBJ databases">
        <title>Genome sequence of Clostridium saccharoperbutylacetonicum N1-4(HMT).</title>
        <authorList>
            <person name="Poehlein A."/>
            <person name="Daniel R."/>
        </authorList>
    </citation>
    <scope>NUCLEOTIDE SEQUENCE [LARGE SCALE GENOMIC DNA]</scope>
    <source>
        <strain evidence="8">N1-4(HMT)</strain>
    </source>
</reference>
<evidence type="ECO:0000256" key="2">
    <source>
        <dbReference type="ARBA" id="ARBA00029447"/>
    </source>
</evidence>
<dbReference type="SUPFAM" id="SSF58104">
    <property type="entry name" value="Methyl-accepting chemotaxis protein (MCP) signaling domain"/>
    <property type="match status" value="1"/>
</dbReference>
<dbReference type="GO" id="GO:0016020">
    <property type="term" value="C:membrane"/>
    <property type="evidence" value="ECO:0007669"/>
    <property type="project" value="InterPro"/>
</dbReference>
<dbReference type="Pfam" id="PF00672">
    <property type="entry name" value="HAMP"/>
    <property type="match status" value="1"/>
</dbReference>
<dbReference type="SMART" id="SM00283">
    <property type="entry name" value="MA"/>
    <property type="match status" value="1"/>
</dbReference>
<dbReference type="EMBL" id="CP004121">
    <property type="protein sequence ID" value="AGF58673.1"/>
    <property type="molecule type" value="Genomic_DNA"/>
</dbReference>
<dbReference type="PANTHER" id="PTHR32089:SF112">
    <property type="entry name" value="LYSOZYME-LIKE PROTEIN-RELATED"/>
    <property type="match status" value="1"/>
</dbReference>
<accession>M1MR86</accession>
<keyword evidence="4" id="KW-1133">Transmembrane helix</keyword>
<dbReference type="GO" id="GO:0006935">
    <property type="term" value="P:chemotaxis"/>
    <property type="evidence" value="ECO:0007669"/>
    <property type="project" value="InterPro"/>
</dbReference>
<dbReference type="Pfam" id="PF00015">
    <property type="entry name" value="MCPsignal"/>
    <property type="match status" value="1"/>
</dbReference>
<dbReference type="PROSITE" id="PS50111">
    <property type="entry name" value="CHEMOTAXIS_TRANSDUC_2"/>
    <property type="match status" value="1"/>
</dbReference>
<keyword evidence="1 3" id="KW-0807">Transducer</keyword>
<dbReference type="GO" id="GO:0007165">
    <property type="term" value="P:signal transduction"/>
    <property type="evidence" value="ECO:0007669"/>
    <property type="project" value="UniProtKB-KW"/>
</dbReference>
<keyword evidence="4" id="KW-0812">Transmembrane</keyword>
<dbReference type="InterPro" id="IPR004089">
    <property type="entry name" value="MCPsignal_dom"/>
</dbReference>
<evidence type="ECO:0000259" key="5">
    <source>
        <dbReference type="PROSITE" id="PS50111"/>
    </source>
</evidence>
<sequence length="571" mass="62680">MNYFKNLKISQKLISAFIIVAILVGVVGFVGLNNMNKINNNAIKMHDENLNSIQCLYDLRLNFAEIRTDIIRIIFQSKGPQNATLNKDINSLFDESNQLMETYEKTLTSADDKKILSDLKKSASTYKEEMNSISKLVDENNYDAANERFKGNVVNVRRSIESTLDQLIDNNISDADNSNASNKLTYRNSSYITTALVMLSFIIAIILGLSISIAISKQLKKVLIFANALGEGDLTKSIEIQSKDEIGNLAGALNNAKSNIHNLIGELVNSISEISATSEELSANTEEIYSKMELVNKSTEHISKGSQDLSATTEEVNASTEEVTATTNILAKSATDTMISANEIKERAINIKNTASKNIEEGNLIYEENCSNIERAIEEARVVEQVKIMADSIAEISEQTNLLALNAAIEAARAGEQGKGFAVVADEVRQLAEQSSQAVENIRNMVSKIQNSVDNLSKSGQDVLEFISNNVKPNYEFLMNTGLQYEKDAEFMTNVVNNFAASSKQIDEVIIQVSSAIENVSAVAQESATGSEEILGSVEEITCAINEVAKASQVQAELSQKLNQMIQKFKI</sequence>
<dbReference type="InterPro" id="IPR004090">
    <property type="entry name" value="Chemotax_Me-accpt_rcpt"/>
</dbReference>
<dbReference type="PATRIC" id="fig|931276.5.peg.4962"/>
<dbReference type="HOGENOM" id="CLU_000445_107_27_9"/>
<dbReference type="PROSITE" id="PS50885">
    <property type="entry name" value="HAMP"/>
    <property type="match status" value="1"/>
</dbReference>
<dbReference type="InterPro" id="IPR003660">
    <property type="entry name" value="HAMP_dom"/>
</dbReference>
<gene>
    <name evidence="7" type="ORF">Cspa_c49200</name>
</gene>
<proteinExistence type="inferred from homology"/>
<keyword evidence="4" id="KW-0472">Membrane</keyword>
<dbReference type="InterPro" id="IPR024478">
    <property type="entry name" value="HlyB_4HB_MCP"/>
</dbReference>
<dbReference type="KEGG" id="csr:Cspa_c49200"/>
<dbReference type="RefSeq" id="WP_015394981.1">
    <property type="nucleotide sequence ID" value="NC_020291.1"/>
</dbReference>
<dbReference type="PRINTS" id="PR00260">
    <property type="entry name" value="CHEMTRNSDUCR"/>
</dbReference>
<dbReference type="SMART" id="SM00304">
    <property type="entry name" value="HAMP"/>
    <property type="match status" value="1"/>
</dbReference>
<name>M1MR86_9CLOT</name>
<dbReference type="Pfam" id="PF12729">
    <property type="entry name" value="4HB_MCP_1"/>
    <property type="match status" value="1"/>
</dbReference>
<dbReference type="Gene3D" id="1.10.287.950">
    <property type="entry name" value="Methyl-accepting chemotaxis protein"/>
    <property type="match status" value="1"/>
</dbReference>
<evidence type="ECO:0000256" key="1">
    <source>
        <dbReference type="ARBA" id="ARBA00023224"/>
    </source>
</evidence>
<feature type="transmembrane region" description="Helical" evidence="4">
    <location>
        <begin position="12"/>
        <end position="32"/>
    </location>
</feature>
<comment type="similarity">
    <text evidence="2">Belongs to the methyl-accepting chemotaxis (MCP) protein family.</text>
</comment>
<evidence type="ECO:0000256" key="4">
    <source>
        <dbReference type="SAM" id="Phobius"/>
    </source>
</evidence>
<keyword evidence="8" id="KW-1185">Reference proteome</keyword>
<evidence type="ECO:0000256" key="3">
    <source>
        <dbReference type="PROSITE-ProRule" id="PRU00284"/>
    </source>
</evidence>
<organism evidence="7 8">
    <name type="scientific">Clostridium saccharoperbutylacetonicum N1-4(HMT)</name>
    <dbReference type="NCBI Taxonomy" id="931276"/>
    <lineage>
        <taxon>Bacteria</taxon>
        <taxon>Bacillati</taxon>
        <taxon>Bacillota</taxon>
        <taxon>Clostridia</taxon>
        <taxon>Eubacteriales</taxon>
        <taxon>Clostridiaceae</taxon>
        <taxon>Clostridium</taxon>
    </lineage>
</organism>
<evidence type="ECO:0000313" key="7">
    <source>
        <dbReference type="EMBL" id="AGF58673.1"/>
    </source>
</evidence>
<dbReference type="AlphaFoldDB" id="M1MR86"/>
<dbReference type="GO" id="GO:0004888">
    <property type="term" value="F:transmembrane signaling receptor activity"/>
    <property type="evidence" value="ECO:0007669"/>
    <property type="project" value="InterPro"/>
</dbReference>
<dbReference type="PANTHER" id="PTHR32089">
    <property type="entry name" value="METHYL-ACCEPTING CHEMOTAXIS PROTEIN MCPB"/>
    <property type="match status" value="1"/>
</dbReference>
<dbReference type="Gene3D" id="6.10.340.10">
    <property type="match status" value="1"/>
</dbReference>
<evidence type="ECO:0000313" key="8">
    <source>
        <dbReference type="Proteomes" id="UP000011728"/>
    </source>
</evidence>
<evidence type="ECO:0000259" key="6">
    <source>
        <dbReference type="PROSITE" id="PS50885"/>
    </source>
</evidence>
<dbReference type="eggNOG" id="COG0840">
    <property type="taxonomic scope" value="Bacteria"/>
</dbReference>
<dbReference type="STRING" id="36745.CLSAP_46900"/>
<dbReference type="Proteomes" id="UP000011728">
    <property type="component" value="Chromosome"/>
</dbReference>
<dbReference type="CDD" id="cd06225">
    <property type="entry name" value="HAMP"/>
    <property type="match status" value="1"/>
</dbReference>